<evidence type="ECO:0000313" key="2">
    <source>
        <dbReference type="EMBL" id="CDW56570.1"/>
    </source>
</evidence>
<keyword evidence="3" id="KW-1185">Reference proteome</keyword>
<reference evidence="2" key="1">
    <citation type="submission" date="2014-01" db="EMBL/GenBank/DDBJ databases">
        <authorList>
            <person name="Aslett M."/>
        </authorList>
    </citation>
    <scope>NUCLEOTIDE SEQUENCE</scope>
</reference>
<evidence type="ECO:0000313" key="3">
    <source>
        <dbReference type="Proteomes" id="UP000030665"/>
    </source>
</evidence>
<dbReference type="STRING" id="36087.A0A077ZD99"/>
<sequence>MKRTPLDAAGRIVEMQPILSAPTRTKSLGTPSNGAHEDKFPFLTPDHEKEPGEIISNRTEKPNSTLSEADVVPSSPSGNKTSDVSSTLTEKTNSSSGETEVTQSSSSGNNKTTEITSTTTAKPSRNPLQAEVTPPSSSENKTSETTSEPADQSNPDSRETEVTPSSSSGNTTPSNLIKLELWWDGKERKYLIVTDEQIKNDMYFERRRYAYIKVVGKVASAKTSECVHLKPIRWMHKSGPGVNVFIVNEDQYKQLIEKGYDERNTTIGYAVEKQGLCGANHHISEYQRSPADYLIQTDNFNAGRLKSKGYYEKRIGFYLWKL</sequence>
<feature type="compositionally biased region" description="Basic and acidic residues" evidence="1">
    <location>
        <begin position="35"/>
        <end position="52"/>
    </location>
</feature>
<accession>A0A077ZD99</accession>
<proteinExistence type="predicted"/>
<gene>
    <name evidence="2" type="ORF">TTRE_0000485001</name>
</gene>
<feature type="compositionally biased region" description="Polar residues" evidence="1">
    <location>
        <begin position="22"/>
        <end position="33"/>
    </location>
</feature>
<feature type="compositionally biased region" description="Low complexity" evidence="1">
    <location>
        <begin position="163"/>
        <end position="174"/>
    </location>
</feature>
<protein>
    <submittedName>
        <fullName evidence="2">Uncharacterized protein</fullName>
    </submittedName>
</protein>
<dbReference type="OrthoDB" id="10448784at2759"/>
<dbReference type="EMBL" id="HG806056">
    <property type="protein sequence ID" value="CDW56570.1"/>
    <property type="molecule type" value="Genomic_DNA"/>
</dbReference>
<feature type="region of interest" description="Disordered" evidence="1">
    <location>
        <begin position="1"/>
        <end position="174"/>
    </location>
</feature>
<feature type="compositionally biased region" description="Polar residues" evidence="1">
    <location>
        <begin position="74"/>
        <end position="111"/>
    </location>
</feature>
<dbReference type="AlphaFoldDB" id="A0A077ZD99"/>
<reference evidence="2" key="2">
    <citation type="submission" date="2014-03" db="EMBL/GenBank/DDBJ databases">
        <title>The whipworm genome and dual-species transcriptomics of an intimate host-pathogen interaction.</title>
        <authorList>
            <person name="Foth B.J."/>
            <person name="Tsai I.J."/>
            <person name="Reid A.J."/>
            <person name="Bancroft A.J."/>
            <person name="Nichol S."/>
            <person name="Tracey A."/>
            <person name="Holroyd N."/>
            <person name="Cotton J.A."/>
            <person name="Stanley E.J."/>
            <person name="Zarowiecki M."/>
            <person name="Liu J.Z."/>
            <person name="Huckvale T."/>
            <person name="Cooper P.J."/>
            <person name="Grencis R.K."/>
            <person name="Berriman M."/>
        </authorList>
    </citation>
    <scope>NUCLEOTIDE SEQUENCE [LARGE SCALE GENOMIC DNA]</scope>
</reference>
<name>A0A077ZD99_TRITR</name>
<evidence type="ECO:0000256" key="1">
    <source>
        <dbReference type="SAM" id="MobiDB-lite"/>
    </source>
</evidence>
<organism evidence="2 3">
    <name type="scientific">Trichuris trichiura</name>
    <name type="common">Whipworm</name>
    <name type="synonym">Trichocephalus trichiurus</name>
    <dbReference type="NCBI Taxonomy" id="36087"/>
    <lineage>
        <taxon>Eukaryota</taxon>
        <taxon>Metazoa</taxon>
        <taxon>Ecdysozoa</taxon>
        <taxon>Nematoda</taxon>
        <taxon>Enoplea</taxon>
        <taxon>Dorylaimia</taxon>
        <taxon>Trichinellida</taxon>
        <taxon>Trichuridae</taxon>
        <taxon>Trichuris</taxon>
    </lineage>
</organism>
<dbReference type="Proteomes" id="UP000030665">
    <property type="component" value="Unassembled WGS sequence"/>
</dbReference>
<feature type="compositionally biased region" description="Low complexity" evidence="1">
    <location>
        <begin position="133"/>
        <end position="149"/>
    </location>
</feature>